<keyword evidence="4" id="KW-1185">Reference proteome</keyword>
<evidence type="ECO:0000256" key="1">
    <source>
        <dbReference type="SAM" id="Phobius"/>
    </source>
</evidence>
<feature type="transmembrane region" description="Helical" evidence="1">
    <location>
        <begin position="120"/>
        <end position="139"/>
    </location>
</feature>
<reference evidence="3 4" key="1">
    <citation type="submission" date="2021-12" db="EMBL/GenBank/DDBJ databases">
        <title>Discovery of the Pendulisporaceae a myxobacterial family with distinct sporulation behavior and unique specialized metabolism.</title>
        <authorList>
            <person name="Garcia R."/>
            <person name="Popoff A."/>
            <person name="Bader C.D."/>
            <person name="Loehr J."/>
            <person name="Walesch S."/>
            <person name="Walt C."/>
            <person name="Boldt J."/>
            <person name="Bunk B."/>
            <person name="Haeckl F.J.F.P.J."/>
            <person name="Gunesch A.P."/>
            <person name="Birkelbach J."/>
            <person name="Nuebel U."/>
            <person name="Pietschmann T."/>
            <person name="Bach T."/>
            <person name="Mueller R."/>
        </authorList>
    </citation>
    <scope>NUCLEOTIDE SEQUENCE [LARGE SCALE GENOMIC DNA]</scope>
    <source>
        <strain evidence="3 4">MSr12523</strain>
    </source>
</reference>
<evidence type="ECO:0000313" key="3">
    <source>
        <dbReference type="EMBL" id="WXA91523.1"/>
    </source>
</evidence>
<feature type="domain" description="Serine aminopeptidase S33" evidence="2">
    <location>
        <begin position="46"/>
        <end position="264"/>
    </location>
</feature>
<dbReference type="Gene3D" id="3.40.50.1820">
    <property type="entry name" value="alpha/beta hydrolase"/>
    <property type="match status" value="1"/>
</dbReference>
<dbReference type="PANTHER" id="PTHR11614">
    <property type="entry name" value="PHOSPHOLIPASE-RELATED"/>
    <property type="match status" value="1"/>
</dbReference>
<dbReference type="InterPro" id="IPR022742">
    <property type="entry name" value="Hydrolase_4"/>
</dbReference>
<evidence type="ECO:0000313" key="4">
    <source>
        <dbReference type="Proteomes" id="UP001379533"/>
    </source>
</evidence>
<dbReference type="InterPro" id="IPR029058">
    <property type="entry name" value="AB_hydrolase_fold"/>
</dbReference>
<dbReference type="RefSeq" id="WP_394842143.1">
    <property type="nucleotide sequence ID" value="NZ_CP089982.1"/>
</dbReference>
<dbReference type="EMBL" id="CP089982">
    <property type="protein sequence ID" value="WXA91523.1"/>
    <property type="molecule type" value="Genomic_DNA"/>
</dbReference>
<keyword evidence="1" id="KW-0472">Membrane</keyword>
<dbReference type="InterPro" id="IPR051044">
    <property type="entry name" value="MAG_DAG_Lipase"/>
</dbReference>
<proteinExistence type="predicted"/>
<dbReference type="SUPFAM" id="SSF53474">
    <property type="entry name" value="alpha/beta-Hydrolases"/>
    <property type="match status" value="1"/>
</dbReference>
<evidence type="ECO:0000259" key="2">
    <source>
        <dbReference type="Pfam" id="PF12146"/>
    </source>
</evidence>
<protein>
    <submittedName>
        <fullName evidence="3">Lysophospholipase</fullName>
    </submittedName>
</protein>
<gene>
    <name evidence="3" type="ORF">LZC95_34330</name>
</gene>
<keyword evidence="1" id="KW-1133">Transmembrane helix</keyword>
<dbReference type="Proteomes" id="UP001379533">
    <property type="component" value="Chromosome"/>
</dbReference>
<accession>A0ABZ2K2D3</accession>
<organism evidence="3 4">
    <name type="scientific">Pendulispora brunnea</name>
    <dbReference type="NCBI Taxonomy" id="2905690"/>
    <lineage>
        <taxon>Bacteria</taxon>
        <taxon>Pseudomonadati</taxon>
        <taxon>Myxococcota</taxon>
        <taxon>Myxococcia</taxon>
        <taxon>Myxococcales</taxon>
        <taxon>Sorangiineae</taxon>
        <taxon>Pendulisporaceae</taxon>
        <taxon>Pendulispora</taxon>
    </lineage>
</organism>
<dbReference type="Pfam" id="PF12146">
    <property type="entry name" value="Hydrolase_4"/>
    <property type="match status" value="1"/>
</dbReference>
<keyword evidence="1" id="KW-0812">Transmembrane</keyword>
<sequence length="294" mass="33141">MRTAYAPARDLPLPRDVSRNAVHSSGFFVGADGTVLFERHWQPHAEPIADIILVHGLYDHCSRYSRMACRLVDQRFAVHSYDLRGHAHSEGVRGDFRLAEHCSDLETFVQRVRRRRRKKAHVFLLGNAIGGLIALAYAMSVPTLSIDAAAIMAPAPRIERALPLRARITSLLRSDACVVEPDFEACSKDPLIRPGITRAAAAEIAISWQFVLEGAPTLRVPLFLLQGAVDRVTDPREAVAFYARIRSENKRMRLYPGLSHDLLRQPVRERIVYELTAWFEDRCNIIANAPETSW</sequence>
<name>A0ABZ2K2D3_9BACT</name>